<feature type="region of interest" description="Disordered" evidence="1">
    <location>
        <begin position="23"/>
        <end position="44"/>
    </location>
</feature>
<dbReference type="CDD" id="cd00085">
    <property type="entry name" value="HNHc"/>
    <property type="match status" value="1"/>
</dbReference>
<dbReference type="InterPro" id="IPR002711">
    <property type="entry name" value="HNH"/>
</dbReference>
<dbReference type="Gene3D" id="1.10.30.50">
    <property type="match status" value="1"/>
</dbReference>
<gene>
    <name evidence="3" type="ORF">SAMN02982917_5503</name>
</gene>
<dbReference type="InterPro" id="IPR003615">
    <property type="entry name" value="HNH_nuc"/>
</dbReference>
<proteinExistence type="predicted"/>
<accession>A0A1X7HBD6</accession>
<protein>
    <submittedName>
        <fullName evidence="3">5-methylcytosine-specific restriction enzyme A</fullName>
    </submittedName>
</protein>
<feature type="compositionally biased region" description="Basic and acidic residues" evidence="1">
    <location>
        <begin position="28"/>
        <end position="44"/>
    </location>
</feature>
<dbReference type="Pfam" id="PF01844">
    <property type="entry name" value="HNH"/>
    <property type="match status" value="1"/>
</dbReference>
<feature type="domain" description="HNH" evidence="2">
    <location>
        <begin position="66"/>
        <end position="121"/>
    </location>
</feature>
<evidence type="ECO:0000259" key="2">
    <source>
        <dbReference type="Pfam" id="PF01844"/>
    </source>
</evidence>
<dbReference type="EMBL" id="FXAK01000007">
    <property type="protein sequence ID" value="SMF83275.1"/>
    <property type="molecule type" value="Genomic_DNA"/>
</dbReference>
<dbReference type="GO" id="GO:0008270">
    <property type="term" value="F:zinc ion binding"/>
    <property type="evidence" value="ECO:0007669"/>
    <property type="project" value="InterPro"/>
</dbReference>
<reference evidence="3 4" key="1">
    <citation type="submission" date="2017-04" db="EMBL/GenBank/DDBJ databases">
        <authorList>
            <person name="Afonso C.L."/>
            <person name="Miller P.J."/>
            <person name="Scott M.A."/>
            <person name="Spackman E."/>
            <person name="Goraichik I."/>
            <person name="Dimitrov K.M."/>
            <person name="Suarez D.L."/>
            <person name="Swayne D.E."/>
        </authorList>
    </citation>
    <scope>NUCLEOTIDE SEQUENCE [LARGE SCALE GENOMIC DNA]</scope>
    <source>
        <strain evidence="3 4">A2P</strain>
    </source>
</reference>
<organism evidence="3 4">
    <name type="scientific">Azospirillum oryzae</name>
    <dbReference type="NCBI Taxonomy" id="286727"/>
    <lineage>
        <taxon>Bacteria</taxon>
        <taxon>Pseudomonadati</taxon>
        <taxon>Pseudomonadota</taxon>
        <taxon>Alphaproteobacteria</taxon>
        <taxon>Rhodospirillales</taxon>
        <taxon>Azospirillaceae</taxon>
        <taxon>Azospirillum</taxon>
    </lineage>
</organism>
<dbReference type="AlphaFoldDB" id="A0A1X7HBD6"/>
<dbReference type="GO" id="GO:0004519">
    <property type="term" value="F:endonuclease activity"/>
    <property type="evidence" value="ECO:0007669"/>
    <property type="project" value="InterPro"/>
</dbReference>
<evidence type="ECO:0000256" key="1">
    <source>
        <dbReference type="SAM" id="MobiDB-lite"/>
    </source>
</evidence>
<dbReference type="Proteomes" id="UP000192936">
    <property type="component" value="Unassembled WGS sequence"/>
</dbReference>
<name>A0A1X7HBD6_9PROT</name>
<dbReference type="GO" id="GO:0003676">
    <property type="term" value="F:nucleic acid binding"/>
    <property type="evidence" value="ECO:0007669"/>
    <property type="project" value="InterPro"/>
</dbReference>
<dbReference type="STRING" id="286727.SAMN02982917_5503"/>
<dbReference type="OrthoDB" id="5292295at2"/>
<evidence type="ECO:0000313" key="3">
    <source>
        <dbReference type="EMBL" id="SMF83275.1"/>
    </source>
</evidence>
<sequence>MARLRTLRSPLSILDTRTGKALAPVASEQDRKRRLDKTRGSARQRGYDRDWEKLRDVVVIERGCRCEACGIIVVLRKREATVTTPVAEVDHIESITDRPDLRLERSNLRVLCKPCHSGRTARDQGFARG</sequence>
<dbReference type="RefSeq" id="WP_085090251.1">
    <property type="nucleotide sequence ID" value="NZ_FXAK01000007.1"/>
</dbReference>
<evidence type="ECO:0000313" key="4">
    <source>
        <dbReference type="Proteomes" id="UP000192936"/>
    </source>
</evidence>